<keyword evidence="2" id="KW-0472">Membrane</keyword>
<dbReference type="OrthoDB" id="4336533at2"/>
<dbReference type="InterPro" id="IPR047724">
    <property type="entry name" value="Streptophobe"/>
</dbReference>
<dbReference type="NCBIfam" id="NF038391">
    <property type="entry name" value="streptophobe"/>
    <property type="match status" value="1"/>
</dbReference>
<evidence type="ECO:0000313" key="3">
    <source>
        <dbReference type="EMBL" id="AXI80060.1"/>
    </source>
</evidence>
<name>A0A345T255_9ACTN</name>
<keyword evidence="2" id="KW-1133">Transmembrane helix</keyword>
<feature type="compositionally biased region" description="Pro residues" evidence="1">
    <location>
        <begin position="469"/>
        <end position="485"/>
    </location>
</feature>
<feature type="transmembrane region" description="Helical" evidence="2">
    <location>
        <begin position="43"/>
        <end position="62"/>
    </location>
</feature>
<dbReference type="Proteomes" id="UP000249340">
    <property type="component" value="Chromosome"/>
</dbReference>
<organism evidence="3 4">
    <name type="scientific">Peterkaempfera bronchialis</name>
    <dbReference type="NCBI Taxonomy" id="2126346"/>
    <lineage>
        <taxon>Bacteria</taxon>
        <taxon>Bacillati</taxon>
        <taxon>Actinomycetota</taxon>
        <taxon>Actinomycetes</taxon>
        <taxon>Kitasatosporales</taxon>
        <taxon>Streptomycetaceae</taxon>
        <taxon>Peterkaempfera</taxon>
    </lineage>
</organism>
<dbReference type="RefSeq" id="WP_111493626.1">
    <property type="nucleotide sequence ID" value="NZ_CP031264.1"/>
</dbReference>
<evidence type="ECO:0000256" key="1">
    <source>
        <dbReference type="SAM" id="MobiDB-lite"/>
    </source>
</evidence>
<reference evidence="4" key="1">
    <citation type="submission" date="2018-07" db="EMBL/GenBank/DDBJ databases">
        <title>Streptacidiphilus bronchialis DSM 106435 chromosome.</title>
        <authorList>
            <person name="Batra D."/>
            <person name="Gulvik C.A."/>
        </authorList>
    </citation>
    <scope>NUCLEOTIDE SEQUENCE [LARGE SCALE GENOMIC DNA]</scope>
    <source>
        <strain evidence="4">DSM 106435</strain>
    </source>
</reference>
<feature type="transmembrane region" description="Helical" evidence="2">
    <location>
        <begin position="82"/>
        <end position="101"/>
    </location>
</feature>
<evidence type="ECO:0000256" key="2">
    <source>
        <dbReference type="SAM" id="Phobius"/>
    </source>
</evidence>
<feature type="transmembrane region" description="Helical" evidence="2">
    <location>
        <begin position="113"/>
        <end position="136"/>
    </location>
</feature>
<dbReference type="EMBL" id="CP031264">
    <property type="protein sequence ID" value="AXI80060.1"/>
    <property type="molecule type" value="Genomic_DNA"/>
</dbReference>
<evidence type="ECO:0008006" key="5">
    <source>
        <dbReference type="Google" id="ProtNLM"/>
    </source>
</evidence>
<dbReference type="KEGG" id="stri:C7M71_024305"/>
<feature type="transmembrane region" description="Helical" evidence="2">
    <location>
        <begin position="334"/>
        <end position="357"/>
    </location>
</feature>
<feature type="region of interest" description="Disordered" evidence="1">
    <location>
        <begin position="462"/>
        <end position="538"/>
    </location>
</feature>
<evidence type="ECO:0000313" key="4">
    <source>
        <dbReference type="Proteomes" id="UP000249340"/>
    </source>
</evidence>
<keyword evidence="4" id="KW-1185">Reference proteome</keyword>
<dbReference type="AlphaFoldDB" id="A0A345T255"/>
<gene>
    <name evidence="3" type="ORF">C7M71_024305</name>
</gene>
<accession>A0A345T255</accession>
<feature type="transmembrane region" description="Helical" evidence="2">
    <location>
        <begin position="199"/>
        <end position="217"/>
    </location>
</feature>
<feature type="transmembrane region" description="Helical" evidence="2">
    <location>
        <begin position="12"/>
        <end position="36"/>
    </location>
</feature>
<sequence length="538" mass="52108">MGKGAGLRWAVQAAAAVSWAFVAMAGVAALGLHLLGADGYARLGPMTAAVVALGAGGSLTPTGSAEVLGAGGIAGADTTLDLMPLGVAFTGAAVLGWLFVRPLRGRAVGPRELGVRAATAVVCFLAVLGLLCWAGEDTTTLDLAGLVGGGLGGEGGEGGGGGGGGLGGLLDPGKLGGWLGGIAKPTATLGYSVQTGPTLLAGLGWVLLVLLLALTVSRGAPLPRGWESLRRTVRPVASALWTVLLGTVLVGAVTAVVLPLTEGSDPATAAGGALLGTPNGVGLAMPIGLGVPVTAQATGALVNVIPAPLDQLVKGGTVQHITVSRLMELDGSLWVLPVGVGLLVLLAGVLAAVRTPLPAPGGKPGSGSGSGSGVVREALGAAVRLGVGLAVLLPAGLALSRVAVNANLSVFGFDAIGARATLDGSLPQAALYGLLWGAVAGFAGWLLVARFASAKRPPAVGAGLGAGPGPGPGPGPSAGPPPIDRPAPYGTLPEHRSPGGAAPENPYRSGGSGFNPYADGPHHTPPPPPHPPGHDTSG</sequence>
<proteinExistence type="predicted"/>
<feature type="transmembrane region" description="Helical" evidence="2">
    <location>
        <begin position="429"/>
        <end position="448"/>
    </location>
</feature>
<keyword evidence="2" id="KW-0812">Transmembrane</keyword>
<protein>
    <recommendedName>
        <fullName evidence="5">Integral membrane protein</fullName>
    </recommendedName>
</protein>
<feature type="transmembrane region" description="Helical" evidence="2">
    <location>
        <begin position="238"/>
        <end position="258"/>
    </location>
</feature>